<evidence type="ECO:0000256" key="1">
    <source>
        <dbReference type="SAM" id="MobiDB-lite"/>
    </source>
</evidence>
<evidence type="ECO:0000313" key="3">
    <source>
        <dbReference type="Proteomes" id="UP001500483"/>
    </source>
</evidence>
<feature type="region of interest" description="Disordered" evidence="1">
    <location>
        <begin position="1"/>
        <end position="24"/>
    </location>
</feature>
<reference evidence="3" key="1">
    <citation type="journal article" date="2019" name="Int. J. Syst. Evol. Microbiol.">
        <title>The Global Catalogue of Microorganisms (GCM) 10K type strain sequencing project: providing services to taxonomists for standard genome sequencing and annotation.</title>
        <authorList>
            <consortium name="The Broad Institute Genomics Platform"/>
            <consortium name="The Broad Institute Genome Sequencing Center for Infectious Disease"/>
            <person name="Wu L."/>
            <person name="Ma J."/>
        </authorList>
    </citation>
    <scope>NUCLEOTIDE SEQUENCE [LARGE SCALE GENOMIC DNA]</scope>
    <source>
        <strain evidence="3">JCM 9687</strain>
    </source>
</reference>
<dbReference type="InterPro" id="IPR011990">
    <property type="entry name" value="TPR-like_helical_dom_sf"/>
</dbReference>
<gene>
    <name evidence="2" type="ORF">GCM10020366_49240</name>
</gene>
<evidence type="ECO:0008006" key="4">
    <source>
        <dbReference type="Google" id="ProtNLM"/>
    </source>
</evidence>
<accession>A0ABP6RWR9</accession>
<name>A0ABP6RWR9_9PSEU</name>
<organism evidence="2 3">
    <name type="scientific">Saccharopolyspora gregorii</name>
    <dbReference type="NCBI Taxonomy" id="33914"/>
    <lineage>
        <taxon>Bacteria</taxon>
        <taxon>Bacillati</taxon>
        <taxon>Actinomycetota</taxon>
        <taxon>Actinomycetes</taxon>
        <taxon>Pseudonocardiales</taxon>
        <taxon>Pseudonocardiaceae</taxon>
        <taxon>Saccharopolyspora</taxon>
    </lineage>
</organism>
<keyword evidence="3" id="KW-1185">Reference proteome</keyword>
<sequence>MTGDSSARPRPERNERLRRAREALPSRLAPGEPLSRAELAEAVNDYLLETTGKRWALDAHHIAKWERGAVRWPTAAYRAALRAVLGAVDDAALGFRPRGSTGAARSRVPASTVDSIRVVSASFQSADRRVGGGTLYETVRHYFTTAVLPLVREEPRQAEVLSAAASVVELAGWMAHDSGGDVPAREHFHTAYRLAAAADDHALQAEVCASLSHLSTELGQPRSAADYALNGLTHTIGTGGTARLVARLHALHARALAAQGDRYGTERHLALAGEELAVRDEACGWIAPFDRASLASETTECWRSLGDLRRGERHAREAVGLRPPERVRSKALSLTSLAQVLFDAGRYDEAAAAGSTVLAEAPALSSARVHERLTGLANALLPHHRDPAVADFLAARATHPLRDSA</sequence>
<dbReference type="SUPFAM" id="SSF48452">
    <property type="entry name" value="TPR-like"/>
    <property type="match status" value="1"/>
</dbReference>
<dbReference type="RefSeq" id="WP_344929704.1">
    <property type="nucleotide sequence ID" value="NZ_BAAAYK010000038.1"/>
</dbReference>
<comment type="caution">
    <text evidence="2">The sequence shown here is derived from an EMBL/GenBank/DDBJ whole genome shotgun (WGS) entry which is preliminary data.</text>
</comment>
<protein>
    <recommendedName>
        <fullName evidence="4">Transcriptional regulator</fullName>
    </recommendedName>
</protein>
<feature type="compositionally biased region" description="Basic and acidic residues" evidence="1">
    <location>
        <begin position="7"/>
        <end position="24"/>
    </location>
</feature>
<dbReference type="Gene3D" id="1.25.40.10">
    <property type="entry name" value="Tetratricopeptide repeat domain"/>
    <property type="match status" value="1"/>
</dbReference>
<dbReference type="Proteomes" id="UP001500483">
    <property type="component" value="Unassembled WGS sequence"/>
</dbReference>
<proteinExistence type="predicted"/>
<evidence type="ECO:0000313" key="2">
    <source>
        <dbReference type="EMBL" id="GAA3362211.1"/>
    </source>
</evidence>
<dbReference type="EMBL" id="BAAAYK010000038">
    <property type="protein sequence ID" value="GAA3362211.1"/>
    <property type="molecule type" value="Genomic_DNA"/>
</dbReference>